<dbReference type="PROSITE" id="PS00108">
    <property type="entry name" value="PROTEIN_KINASE_ST"/>
    <property type="match status" value="1"/>
</dbReference>
<dbReference type="InterPro" id="IPR011009">
    <property type="entry name" value="Kinase-like_dom_sf"/>
</dbReference>
<feature type="region of interest" description="Disordered" evidence="1">
    <location>
        <begin position="162"/>
        <end position="184"/>
    </location>
</feature>
<keyword evidence="2" id="KW-1133">Transmembrane helix</keyword>
<keyword evidence="2" id="KW-0812">Transmembrane</keyword>
<evidence type="ECO:0000256" key="1">
    <source>
        <dbReference type="SAM" id="MobiDB-lite"/>
    </source>
</evidence>
<protein>
    <submittedName>
        <fullName evidence="5">Aste57867_4602 protein</fullName>
    </submittedName>
</protein>
<evidence type="ECO:0000313" key="6">
    <source>
        <dbReference type="Proteomes" id="UP000332933"/>
    </source>
</evidence>
<feature type="transmembrane region" description="Helical" evidence="2">
    <location>
        <begin position="194"/>
        <end position="216"/>
    </location>
</feature>
<dbReference type="PROSITE" id="PS50011">
    <property type="entry name" value="PROTEIN_KINASE_DOM"/>
    <property type="match status" value="1"/>
</dbReference>
<reference evidence="4" key="2">
    <citation type="submission" date="2019-06" db="EMBL/GenBank/DDBJ databases">
        <title>Genomics analysis of Aphanomyces spp. identifies a new class of oomycete effector associated with host adaptation.</title>
        <authorList>
            <person name="Gaulin E."/>
        </authorList>
    </citation>
    <scope>NUCLEOTIDE SEQUENCE</scope>
    <source>
        <strain evidence="4">CBS 578.67</strain>
    </source>
</reference>
<evidence type="ECO:0000256" key="2">
    <source>
        <dbReference type="SAM" id="Phobius"/>
    </source>
</evidence>
<dbReference type="PANTHER" id="PTHR44329">
    <property type="entry name" value="SERINE/THREONINE-PROTEIN KINASE TNNI3K-RELATED"/>
    <property type="match status" value="1"/>
</dbReference>
<dbReference type="InterPro" id="IPR008271">
    <property type="entry name" value="Ser/Thr_kinase_AS"/>
</dbReference>
<dbReference type="EMBL" id="VJMH01001163">
    <property type="protein sequence ID" value="KAF0712917.1"/>
    <property type="molecule type" value="Genomic_DNA"/>
</dbReference>
<dbReference type="GO" id="GO:0005524">
    <property type="term" value="F:ATP binding"/>
    <property type="evidence" value="ECO:0007669"/>
    <property type="project" value="InterPro"/>
</dbReference>
<feature type="compositionally biased region" description="Low complexity" evidence="1">
    <location>
        <begin position="169"/>
        <end position="184"/>
    </location>
</feature>
<sequence length="610" mass="66324">MADIALSFAADFPTTTTQSALPCIGPQGIYLRQNQTDYAALAKVTKCAVDFTASVQDGNSAMLSQDALLPTDVPAPRLWSHQDPGTSKNRNMAIHVTPGGGLEPVPWGQCPKASTQTMGITIPCEQTTTEAFLPTPTTQMAKWLGAIATNKTQRIVVVPNSTSNAANGTTHAPSTSAPTTTPTPSNVMAADTRVGIITAIAGVVVAALAVVAFIVCARRRKRQSPRGQFLEVMTPSGVNPPVALHPVRLDPSNERTPQRSPRQLPSLLDTTGPSTESMGNMSPDIEANNRLRGSNLDRARRSTGLPPSLVLQSRLSLPSLSSAYALTQLKQTPRLDFHAIKCIDDIASTTSTIVYYGQYYAREVAIKTFRAGARPTQDAVNQFADEIRLMSTFNHPNIVKLVGFACLSNVDTLTAVTEFLPQGNLATFLVENPDLEWANKAPLALDIVQALQYLHVLLEPVVIHRDLKTHNVLLDWPHAKLSGFGVSRQARDDETLTAGVGSGFYMAPEVLRSDGRYSVQADMYSFGCILVELDTQKPLFSELRQQPIVILQRILTQGLTPTMSPTCPELIRDLAHQCLHPDPSERPTAMDAFRFIELYMNPREVDGRLL</sequence>
<evidence type="ECO:0000259" key="3">
    <source>
        <dbReference type="PROSITE" id="PS50011"/>
    </source>
</evidence>
<name>A0A485KC10_9STRA</name>
<gene>
    <name evidence="5" type="primary">Aste57867_4602</name>
    <name evidence="4" type="ORF">As57867_004589</name>
    <name evidence="5" type="ORF">ASTE57867_4602</name>
</gene>
<reference evidence="5 6" key="1">
    <citation type="submission" date="2019-03" db="EMBL/GenBank/DDBJ databases">
        <authorList>
            <person name="Gaulin E."/>
            <person name="Dumas B."/>
        </authorList>
    </citation>
    <scope>NUCLEOTIDE SEQUENCE [LARGE SCALE GENOMIC DNA]</scope>
    <source>
        <strain evidence="5">CBS 568.67</strain>
    </source>
</reference>
<dbReference type="AlphaFoldDB" id="A0A485KC10"/>
<dbReference type="GO" id="GO:0004674">
    <property type="term" value="F:protein serine/threonine kinase activity"/>
    <property type="evidence" value="ECO:0007669"/>
    <property type="project" value="TreeGrafter"/>
</dbReference>
<feature type="region of interest" description="Disordered" evidence="1">
    <location>
        <begin position="231"/>
        <end position="289"/>
    </location>
</feature>
<evidence type="ECO:0000313" key="4">
    <source>
        <dbReference type="EMBL" id="KAF0712917.1"/>
    </source>
</evidence>
<dbReference type="Gene3D" id="1.10.510.10">
    <property type="entry name" value="Transferase(Phosphotransferase) domain 1"/>
    <property type="match status" value="1"/>
</dbReference>
<dbReference type="Proteomes" id="UP000332933">
    <property type="component" value="Unassembled WGS sequence"/>
</dbReference>
<keyword evidence="2" id="KW-0472">Membrane</keyword>
<evidence type="ECO:0000313" key="5">
    <source>
        <dbReference type="EMBL" id="VFT81707.1"/>
    </source>
</evidence>
<organism evidence="5 6">
    <name type="scientific">Aphanomyces stellatus</name>
    <dbReference type="NCBI Taxonomy" id="120398"/>
    <lineage>
        <taxon>Eukaryota</taxon>
        <taxon>Sar</taxon>
        <taxon>Stramenopiles</taxon>
        <taxon>Oomycota</taxon>
        <taxon>Saprolegniomycetes</taxon>
        <taxon>Saprolegniales</taxon>
        <taxon>Verrucalvaceae</taxon>
        <taxon>Aphanomyces</taxon>
    </lineage>
</organism>
<dbReference type="Gene3D" id="3.30.200.20">
    <property type="entry name" value="Phosphorylase Kinase, domain 1"/>
    <property type="match status" value="1"/>
</dbReference>
<dbReference type="InterPro" id="IPR051681">
    <property type="entry name" value="Ser/Thr_Kinases-Pseudokinases"/>
</dbReference>
<dbReference type="PRINTS" id="PR00109">
    <property type="entry name" value="TYRKINASE"/>
</dbReference>
<dbReference type="SMART" id="SM00220">
    <property type="entry name" value="S_TKc"/>
    <property type="match status" value="1"/>
</dbReference>
<feature type="domain" description="Protein kinase" evidence="3">
    <location>
        <begin position="340"/>
        <end position="600"/>
    </location>
</feature>
<dbReference type="Pfam" id="PF00069">
    <property type="entry name" value="Pkinase"/>
    <property type="match status" value="1"/>
</dbReference>
<proteinExistence type="predicted"/>
<keyword evidence="6" id="KW-1185">Reference proteome</keyword>
<dbReference type="PANTHER" id="PTHR44329:SF214">
    <property type="entry name" value="PROTEIN KINASE DOMAIN-CONTAINING PROTEIN"/>
    <property type="match status" value="1"/>
</dbReference>
<dbReference type="SUPFAM" id="SSF56112">
    <property type="entry name" value="Protein kinase-like (PK-like)"/>
    <property type="match status" value="1"/>
</dbReference>
<dbReference type="EMBL" id="CAADRA010001163">
    <property type="protein sequence ID" value="VFT81707.1"/>
    <property type="molecule type" value="Genomic_DNA"/>
</dbReference>
<dbReference type="OrthoDB" id="63524at2759"/>
<accession>A0A485KC10</accession>
<dbReference type="InterPro" id="IPR000719">
    <property type="entry name" value="Prot_kinase_dom"/>
</dbReference>
<feature type="compositionally biased region" description="Polar residues" evidence="1">
    <location>
        <begin position="258"/>
        <end position="280"/>
    </location>
</feature>
<dbReference type="InterPro" id="IPR001245">
    <property type="entry name" value="Ser-Thr/Tyr_kinase_cat_dom"/>
</dbReference>
<feature type="compositionally biased region" description="Basic and acidic residues" evidence="1">
    <location>
        <begin position="247"/>
        <end position="257"/>
    </location>
</feature>